<dbReference type="InterPro" id="IPR036264">
    <property type="entry name" value="Bact_exopeptidase_dim_dom"/>
</dbReference>
<dbReference type="NCBIfam" id="TIGR01891">
    <property type="entry name" value="amidohydrolases"/>
    <property type="match status" value="1"/>
</dbReference>
<dbReference type="InterPro" id="IPR011650">
    <property type="entry name" value="Peptidase_M20_dimer"/>
</dbReference>
<dbReference type="Proteomes" id="UP001497392">
    <property type="component" value="Unassembled WGS sequence"/>
</dbReference>
<keyword evidence="3" id="KW-1185">Reference proteome</keyword>
<accession>A0ABP1FTH5</accession>
<sequence length="377" mass="40526">MYEEYETSEFIREALDKMKIDYRHPVAKTGVVGMLGKGKPVVALRADMDALPILEQTGFSFQSKTPGKMHACGHDAHVTMLLGAARILKEHEAELAGSVRLIFQPAEEGGAGGELMVQEGVLDGVDAIFGQHVWPFLPSGTLGSRAGALMGACQQFQVTIKGRGGHAAMPHTVIDPIVASSHVILALQALVSRETSPLGTAVVSVTKQAAGEGAYNVIPESASFGGTIRSLSHDHLMQLKRRINEVAQGVATSFQCSAEVDWLEETEKYYPPTVNNKETYKFAMQVGRSLLGDPEKFHEDYEPTLGGEDFSFYGQAGVPAAFVFLGMRNESAGAVHGVHTPQFTLDEEVLQTGAAYLASLAAQYLEQHGGTTAHQEL</sequence>
<dbReference type="PIRSF" id="PIRSF005962">
    <property type="entry name" value="Pept_M20D_amidohydro"/>
    <property type="match status" value="1"/>
</dbReference>
<dbReference type="Pfam" id="PF01546">
    <property type="entry name" value="Peptidase_M20"/>
    <property type="match status" value="1"/>
</dbReference>
<dbReference type="Gene3D" id="3.30.70.360">
    <property type="match status" value="1"/>
</dbReference>
<organism evidence="2 3">
    <name type="scientific">Coccomyxa viridis</name>
    <dbReference type="NCBI Taxonomy" id="1274662"/>
    <lineage>
        <taxon>Eukaryota</taxon>
        <taxon>Viridiplantae</taxon>
        <taxon>Chlorophyta</taxon>
        <taxon>core chlorophytes</taxon>
        <taxon>Trebouxiophyceae</taxon>
        <taxon>Trebouxiophyceae incertae sedis</taxon>
        <taxon>Coccomyxaceae</taxon>
        <taxon>Coccomyxa</taxon>
    </lineage>
</organism>
<name>A0ABP1FTH5_9CHLO</name>
<protein>
    <submittedName>
        <fullName evidence="2">G3672 protein</fullName>
    </submittedName>
</protein>
<evidence type="ECO:0000259" key="1">
    <source>
        <dbReference type="Pfam" id="PF07687"/>
    </source>
</evidence>
<dbReference type="Gene3D" id="3.40.630.10">
    <property type="entry name" value="Zn peptidases"/>
    <property type="match status" value="1"/>
</dbReference>
<evidence type="ECO:0000313" key="3">
    <source>
        <dbReference type="Proteomes" id="UP001497392"/>
    </source>
</evidence>
<reference evidence="2 3" key="1">
    <citation type="submission" date="2024-06" db="EMBL/GenBank/DDBJ databases">
        <authorList>
            <person name="Kraege A."/>
            <person name="Thomma B."/>
        </authorList>
    </citation>
    <scope>NUCLEOTIDE SEQUENCE [LARGE SCALE GENOMIC DNA]</scope>
</reference>
<feature type="domain" description="Peptidase M20 dimerisation" evidence="1">
    <location>
        <begin position="156"/>
        <end position="248"/>
    </location>
</feature>
<evidence type="ECO:0000313" key="2">
    <source>
        <dbReference type="EMBL" id="CAL5221473.1"/>
    </source>
</evidence>
<proteinExistence type="predicted"/>
<dbReference type="SUPFAM" id="SSF53187">
    <property type="entry name" value="Zn-dependent exopeptidases"/>
    <property type="match status" value="1"/>
</dbReference>
<dbReference type="Pfam" id="PF07687">
    <property type="entry name" value="M20_dimer"/>
    <property type="match status" value="1"/>
</dbReference>
<dbReference type="PANTHER" id="PTHR11014:SF62">
    <property type="entry name" value="IAA-AMINO ACID HYDROLASE ILR1-LIKE 6"/>
    <property type="match status" value="1"/>
</dbReference>
<dbReference type="SUPFAM" id="SSF55031">
    <property type="entry name" value="Bacterial exopeptidase dimerisation domain"/>
    <property type="match status" value="1"/>
</dbReference>
<dbReference type="EMBL" id="CAXHTA020000005">
    <property type="protein sequence ID" value="CAL5221473.1"/>
    <property type="molecule type" value="Genomic_DNA"/>
</dbReference>
<dbReference type="InterPro" id="IPR017439">
    <property type="entry name" value="Amidohydrolase"/>
</dbReference>
<dbReference type="PANTHER" id="PTHR11014">
    <property type="entry name" value="PEPTIDASE M20 FAMILY MEMBER"/>
    <property type="match status" value="1"/>
</dbReference>
<comment type="caution">
    <text evidence="2">The sequence shown here is derived from an EMBL/GenBank/DDBJ whole genome shotgun (WGS) entry which is preliminary data.</text>
</comment>
<gene>
    <name evidence="2" type="primary">g3672</name>
    <name evidence="2" type="ORF">VP750_LOCUS3132</name>
</gene>
<dbReference type="InterPro" id="IPR002933">
    <property type="entry name" value="Peptidase_M20"/>
</dbReference>